<keyword evidence="2" id="KW-1185">Reference proteome</keyword>
<dbReference type="EMBL" id="CAJVPY010063095">
    <property type="protein sequence ID" value="CAG8823178.1"/>
    <property type="molecule type" value="Genomic_DNA"/>
</dbReference>
<protein>
    <submittedName>
        <fullName evidence="1">10691_t:CDS:1</fullName>
    </submittedName>
</protein>
<feature type="non-terminal residue" evidence="1">
    <location>
        <position position="1"/>
    </location>
</feature>
<reference evidence="1" key="1">
    <citation type="submission" date="2021-06" db="EMBL/GenBank/DDBJ databases">
        <authorList>
            <person name="Kallberg Y."/>
            <person name="Tangrot J."/>
            <person name="Rosling A."/>
        </authorList>
    </citation>
    <scope>NUCLEOTIDE SEQUENCE</scope>
    <source>
        <strain evidence="1">MA453B</strain>
    </source>
</reference>
<feature type="non-terminal residue" evidence="1">
    <location>
        <position position="97"/>
    </location>
</feature>
<evidence type="ECO:0000313" key="1">
    <source>
        <dbReference type="EMBL" id="CAG8823178.1"/>
    </source>
</evidence>
<proteinExistence type="predicted"/>
<comment type="caution">
    <text evidence="1">The sequence shown here is derived from an EMBL/GenBank/DDBJ whole genome shotgun (WGS) entry which is preliminary data.</text>
</comment>
<dbReference type="OrthoDB" id="2420811at2759"/>
<gene>
    <name evidence="1" type="ORF">DERYTH_LOCUS27448</name>
</gene>
<dbReference type="AlphaFoldDB" id="A0A9N9KE32"/>
<dbReference type="Proteomes" id="UP000789405">
    <property type="component" value="Unassembled WGS sequence"/>
</dbReference>
<name>A0A9N9KE32_9GLOM</name>
<evidence type="ECO:0000313" key="2">
    <source>
        <dbReference type="Proteomes" id="UP000789405"/>
    </source>
</evidence>
<accession>A0A9N9KE32</accession>
<organism evidence="1 2">
    <name type="scientific">Dentiscutata erythropus</name>
    <dbReference type="NCBI Taxonomy" id="1348616"/>
    <lineage>
        <taxon>Eukaryota</taxon>
        <taxon>Fungi</taxon>
        <taxon>Fungi incertae sedis</taxon>
        <taxon>Mucoromycota</taxon>
        <taxon>Glomeromycotina</taxon>
        <taxon>Glomeromycetes</taxon>
        <taxon>Diversisporales</taxon>
        <taxon>Gigasporaceae</taxon>
        <taxon>Dentiscutata</taxon>
    </lineage>
</organism>
<sequence length="97" mass="11347">NEQDPPSERTYRRCTFVCDHQGTYEPKKTVILENQRNSKSKRSGCRWHVNVSFSKKTAVISITSLELSHNYTISPRANLYAPKYRTFPNDIVQEVHF</sequence>